<evidence type="ECO:0000256" key="5">
    <source>
        <dbReference type="ARBA" id="ARBA00022023"/>
    </source>
</evidence>
<dbReference type="SUPFAM" id="SSF55811">
    <property type="entry name" value="Nudix"/>
    <property type="match status" value="1"/>
</dbReference>
<dbReference type="InterPro" id="IPR000445">
    <property type="entry name" value="HhH_motif"/>
</dbReference>
<dbReference type="SMART" id="SM00478">
    <property type="entry name" value="ENDO3c"/>
    <property type="match status" value="1"/>
</dbReference>
<comment type="function">
    <text evidence="2">Adenine glycosylase active on G-A mispairs. MutY also corrects error-prone DNA synthesis past GO lesions which are due to the oxidatively damaged form of guanine: 7,8-dihydro-8-oxoguanine (8-oxo-dGTP).</text>
</comment>
<comment type="cofactor">
    <cofactor evidence="14">
        <name>[4Fe-4S] cluster</name>
        <dbReference type="ChEBI" id="CHEBI:49883"/>
    </cofactor>
    <text evidence="14">Binds 1 [4Fe-4S] cluster.</text>
</comment>
<evidence type="ECO:0000256" key="3">
    <source>
        <dbReference type="ARBA" id="ARBA00008343"/>
    </source>
</evidence>
<dbReference type="NCBIfam" id="TIGR01084">
    <property type="entry name" value="mutY"/>
    <property type="match status" value="1"/>
</dbReference>
<dbReference type="Gene3D" id="3.90.79.10">
    <property type="entry name" value="Nucleoside Triphosphate Pyrophosphohydrolase"/>
    <property type="match status" value="1"/>
</dbReference>
<keyword evidence="7" id="KW-0479">Metal-binding</keyword>
<dbReference type="Gene3D" id="1.10.1670.10">
    <property type="entry name" value="Helix-hairpin-Helix base-excision DNA repair enzymes (C-terminal)"/>
    <property type="match status" value="1"/>
</dbReference>
<dbReference type="PANTHER" id="PTHR42944:SF1">
    <property type="entry name" value="ADENINE DNA GLYCOSYLASE"/>
    <property type="match status" value="1"/>
</dbReference>
<dbReference type="EMBL" id="CAMAPC010000014">
    <property type="protein sequence ID" value="CAH9062782.1"/>
    <property type="molecule type" value="Genomic_DNA"/>
</dbReference>
<dbReference type="Pfam" id="PF00730">
    <property type="entry name" value="HhH-GPD"/>
    <property type="match status" value="1"/>
</dbReference>
<sequence length="352" mass="40297">MQVSSEQAKWFAEQVVNWYHLHGRKTLPWQLEKTPYKVWVSEVMLQQTQVITVIPYFERFMARFPTVDALSKAPEDEVLHHWTGLGYYARARNLHKTAKIVSNEYKGEFPQSLEQMMALPGIGRSTAGAILSLALGQHHPILDGNVKRVLARFFMVQGWYGVKKVENQLWALSDAITPTSNVTEFNQAMMDLGSSTCSRSNFDCEACPLMSQCLAFKHEQVKAYPNSKPKKEKPKKQAYHLIVNTHNKVLMEKRPNSGIWGGLFGFFEFQSFEDVEQFVAQQGFKGQIKSLESFVHIFTHFELTIHPQVLKLDNIPDFAHEQPIIWYDVEQHPEVGLAAPTKKLVKVLSTMS</sequence>
<gene>
    <name evidence="16" type="primary">mutY</name>
    <name evidence="16" type="ORF">PSECIP111854_03087</name>
</gene>
<proteinExistence type="inferred from homology"/>
<dbReference type="EC" id="3.2.2.31" evidence="4 14"/>
<evidence type="ECO:0000313" key="16">
    <source>
        <dbReference type="EMBL" id="CAH9062782.1"/>
    </source>
</evidence>
<dbReference type="InterPro" id="IPR011257">
    <property type="entry name" value="DNA_glycosylase"/>
</dbReference>
<dbReference type="InterPro" id="IPR004036">
    <property type="entry name" value="Endonuclease-III-like_CS2"/>
</dbReference>
<evidence type="ECO:0000256" key="1">
    <source>
        <dbReference type="ARBA" id="ARBA00000843"/>
    </source>
</evidence>
<evidence type="ECO:0000256" key="8">
    <source>
        <dbReference type="ARBA" id="ARBA00022763"/>
    </source>
</evidence>
<dbReference type="GO" id="GO:0006284">
    <property type="term" value="P:base-excision repair"/>
    <property type="evidence" value="ECO:0007669"/>
    <property type="project" value="UniProtKB-UniRule"/>
</dbReference>
<feature type="domain" description="HhH-GPD" evidence="15">
    <location>
        <begin position="44"/>
        <end position="195"/>
    </location>
</feature>
<dbReference type="RefSeq" id="WP_261626783.1">
    <property type="nucleotide sequence ID" value="NZ_CAMAPC010000014.1"/>
</dbReference>
<dbReference type="Gene3D" id="1.10.340.30">
    <property type="entry name" value="Hypothetical protein, domain 2"/>
    <property type="match status" value="1"/>
</dbReference>
<dbReference type="Proteomes" id="UP001152467">
    <property type="component" value="Unassembled WGS sequence"/>
</dbReference>
<name>A0A9W4R205_9GAMM</name>
<accession>A0A9W4R205</accession>
<evidence type="ECO:0000256" key="10">
    <source>
        <dbReference type="ARBA" id="ARBA00023004"/>
    </source>
</evidence>
<evidence type="ECO:0000256" key="7">
    <source>
        <dbReference type="ARBA" id="ARBA00022723"/>
    </source>
</evidence>
<dbReference type="NCBIfam" id="NF008132">
    <property type="entry name" value="PRK10880.1"/>
    <property type="match status" value="1"/>
</dbReference>
<dbReference type="FunFam" id="1.10.340.30:FF:000002">
    <property type="entry name" value="Adenine DNA glycosylase"/>
    <property type="match status" value="1"/>
</dbReference>
<protein>
    <recommendedName>
        <fullName evidence="5 14">Adenine DNA glycosylase</fullName>
        <ecNumber evidence="4 14">3.2.2.31</ecNumber>
    </recommendedName>
</protein>
<dbReference type="InterPro" id="IPR005760">
    <property type="entry name" value="A/G_AdeGlyc_MutY"/>
</dbReference>
<evidence type="ECO:0000256" key="14">
    <source>
        <dbReference type="RuleBase" id="RU365096"/>
    </source>
</evidence>
<keyword evidence="11" id="KW-0411">Iron-sulfur</keyword>
<dbReference type="GO" id="GO:0051539">
    <property type="term" value="F:4 iron, 4 sulfur cluster binding"/>
    <property type="evidence" value="ECO:0007669"/>
    <property type="project" value="UniProtKB-UniRule"/>
</dbReference>
<dbReference type="InterPro" id="IPR044298">
    <property type="entry name" value="MIG/MutY"/>
</dbReference>
<reference evidence="16" key="1">
    <citation type="submission" date="2022-07" db="EMBL/GenBank/DDBJ databases">
        <authorList>
            <person name="Criscuolo A."/>
        </authorList>
    </citation>
    <scope>NUCLEOTIDE SEQUENCE</scope>
    <source>
        <strain evidence="16">CIP111854</strain>
    </source>
</reference>
<dbReference type="GO" id="GO:0032357">
    <property type="term" value="F:oxidized purine DNA binding"/>
    <property type="evidence" value="ECO:0007669"/>
    <property type="project" value="TreeGrafter"/>
</dbReference>
<dbReference type="InterPro" id="IPR023170">
    <property type="entry name" value="HhH_base_excis_C"/>
</dbReference>
<evidence type="ECO:0000256" key="9">
    <source>
        <dbReference type="ARBA" id="ARBA00022801"/>
    </source>
</evidence>
<dbReference type="GO" id="GO:0006298">
    <property type="term" value="P:mismatch repair"/>
    <property type="evidence" value="ECO:0007669"/>
    <property type="project" value="TreeGrafter"/>
</dbReference>
<evidence type="ECO:0000256" key="6">
    <source>
        <dbReference type="ARBA" id="ARBA00022485"/>
    </source>
</evidence>
<evidence type="ECO:0000256" key="4">
    <source>
        <dbReference type="ARBA" id="ARBA00012045"/>
    </source>
</evidence>
<keyword evidence="17" id="KW-1185">Reference proteome</keyword>
<evidence type="ECO:0000256" key="11">
    <source>
        <dbReference type="ARBA" id="ARBA00023014"/>
    </source>
</evidence>
<dbReference type="CDD" id="cd00056">
    <property type="entry name" value="ENDO3c"/>
    <property type="match status" value="1"/>
</dbReference>
<dbReference type="GO" id="GO:0000701">
    <property type="term" value="F:purine-specific mismatch base pair DNA N-glycosylase activity"/>
    <property type="evidence" value="ECO:0007669"/>
    <property type="project" value="UniProtKB-EC"/>
</dbReference>
<evidence type="ECO:0000256" key="2">
    <source>
        <dbReference type="ARBA" id="ARBA00002933"/>
    </source>
</evidence>
<comment type="similarity">
    <text evidence="3 14">Belongs to the Nth/MutY family.</text>
</comment>
<comment type="caution">
    <text evidence="16">The sequence shown here is derived from an EMBL/GenBank/DDBJ whole genome shotgun (WGS) entry which is preliminary data.</text>
</comment>
<dbReference type="PROSITE" id="PS01155">
    <property type="entry name" value="ENDONUCLEASE_III_2"/>
    <property type="match status" value="1"/>
</dbReference>
<keyword evidence="13 14" id="KW-0326">Glycosidase</keyword>
<keyword evidence="10 14" id="KW-0408">Iron</keyword>
<keyword evidence="6" id="KW-0004">4Fe-4S</keyword>
<organism evidence="16 17">
    <name type="scientific">Pseudoalteromonas holothuriae</name>
    <dbReference type="NCBI Taxonomy" id="2963714"/>
    <lineage>
        <taxon>Bacteria</taxon>
        <taxon>Pseudomonadati</taxon>
        <taxon>Pseudomonadota</taxon>
        <taxon>Gammaproteobacteria</taxon>
        <taxon>Alteromonadales</taxon>
        <taxon>Pseudoalteromonadaceae</taxon>
        <taxon>Pseudoalteromonas</taxon>
    </lineage>
</organism>
<evidence type="ECO:0000256" key="12">
    <source>
        <dbReference type="ARBA" id="ARBA00023204"/>
    </source>
</evidence>
<dbReference type="PANTHER" id="PTHR42944">
    <property type="entry name" value="ADENINE DNA GLYCOSYLASE"/>
    <property type="match status" value="1"/>
</dbReference>
<dbReference type="Pfam" id="PF14815">
    <property type="entry name" value="NUDIX_4"/>
    <property type="match status" value="1"/>
</dbReference>
<dbReference type="Pfam" id="PF00633">
    <property type="entry name" value="HHH"/>
    <property type="match status" value="1"/>
</dbReference>
<dbReference type="InterPro" id="IPR015797">
    <property type="entry name" value="NUDIX_hydrolase-like_dom_sf"/>
</dbReference>
<keyword evidence="12" id="KW-0234">DNA repair</keyword>
<dbReference type="GO" id="GO:0034039">
    <property type="term" value="F:8-oxo-7,8-dihydroguanine DNA N-glycosylase activity"/>
    <property type="evidence" value="ECO:0007669"/>
    <property type="project" value="TreeGrafter"/>
</dbReference>
<evidence type="ECO:0000313" key="17">
    <source>
        <dbReference type="Proteomes" id="UP001152467"/>
    </source>
</evidence>
<keyword evidence="8 14" id="KW-0227">DNA damage</keyword>
<dbReference type="InterPro" id="IPR029119">
    <property type="entry name" value="MutY_C"/>
</dbReference>
<dbReference type="CDD" id="cd03431">
    <property type="entry name" value="NUDIX_DNA_Glycosylase_C-MutY"/>
    <property type="match status" value="1"/>
</dbReference>
<evidence type="ECO:0000256" key="13">
    <source>
        <dbReference type="ARBA" id="ARBA00023295"/>
    </source>
</evidence>
<comment type="catalytic activity">
    <reaction evidence="1 14">
        <text>Hydrolyzes free adenine bases from 7,8-dihydro-8-oxoguanine:adenine mismatched double-stranded DNA, leaving an apurinic site.</text>
        <dbReference type="EC" id="3.2.2.31"/>
    </reaction>
</comment>
<dbReference type="AlphaFoldDB" id="A0A9W4R205"/>
<dbReference type="InterPro" id="IPR003265">
    <property type="entry name" value="HhH-GPD_domain"/>
</dbReference>
<dbReference type="GO" id="GO:0046872">
    <property type="term" value="F:metal ion binding"/>
    <property type="evidence" value="ECO:0007669"/>
    <property type="project" value="UniProtKB-UniRule"/>
</dbReference>
<dbReference type="GO" id="GO:0035485">
    <property type="term" value="F:adenine/guanine mispair binding"/>
    <property type="evidence" value="ECO:0007669"/>
    <property type="project" value="TreeGrafter"/>
</dbReference>
<dbReference type="SUPFAM" id="SSF48150">
    <property type="entry name" value="DNA-glycosylase"/>
    <property type="match status" value="1"/>
</dbReference>
<evidence type="ECO:0000259" key="15">
    <source>
        <dbReference type="SMART" id="SM00478"/>
    </source>
</evidence>
<keyword evidence="9 16" id="KW-0378">Hydrolase</keyword>